<dbReference type="GO" id="GO:0008146">
    <property type="term" value="F:sulfotransferase activity"/>
    <property type="evidence" value="ECO:0007669"/>
    <property type="project" value="InterPro"/>
</dbReference>
<organism evidence="1 2">
    <name type="scientific">Chrysophaeum taylorii</name>
    <dbReference type="NCBI Taxonomy" id="2483200"/>
    <lineage>
        <taxon>Eukaryota</taxon>
        <taxon>Sar</taxon>
        <taxon>Stramenopiles</taxon>
        <taxon>Ochrophyta</taxon>
        <taxon>Pelagophyceae</taxon>
        <taxon>Pelagomonadales</taxon>
        <taxon>Pelagomonadaceae</taxon>
        <taxon>Chrysophaeum</taxon>
    </lineage>
</organism>
<dbReference type="EMBL" id="JAQMWT010000573">
    <property type="protein sequence ID" value="KAJ8599298.1"/>
    <property type="molecule type" value="Genomic_DNA"/>
</dbReference>
<accession>A0AAD7U712</accession>
<gene>
    <name evidence="1" type="ORF">CTAYLR_008835</name>
</gene>
<sequence>MIFVIVGGAPSSKESKRWMRAAEVGLEKACAGFRLSAAQRNLIADGRRFCRKPLRDMWCLDMDTVRGFGHPQGMVYVGRNAKFVYLPIPKVATTTGRQWSRAAFREDSGKPGNYLIPEAKKPVADRMEGASLFRLLPSTQGVAFAFVRDPLNRFASAWREIEAYGKSRREWGKYVLGAQGFANATEHRMAKCVRELACIRDWNEHLTPQTFFLPDGWTGDLAPVDRLPSFLPRAARAANLSEATARKFAALEVNKREGWPRPENILAELDAADRVDRPRVPTRFLWCWIYARDYAAFSFFSPPP</sequence>
<dbReference type="InterPro" id="IPR005331">
    <property type="entry name" value="Sulfotransferase"/>
</dbReference>
<comment type="caution">
    <text evidence="1">The sequence shown here is derived from an EMBL/GenBank/DDBJ whole genome shotgun (WGS) entry which is preliminary data.</text>
</comment>
<dbReference type="AlphaFoldDB" id="A0AAD7U712"/>
<protein>
    <recommendedName>
        <fullName evidence="3">Sulfotransferase family protein</fullName>
    </recommendedName>
</protein>
<evidence type="ECO:0008006" key="3">
    <source>
        <dbReference type="Google" id="ProtNLM"/>
    </source>
</evidence>
<dbReference type="Pfam" id="PF03567">
    <property type="entry name" value="Sulfotransfer_2"/>
    <property type="match status" value="1"/>
</dbReference>
<dbReference type="Proteomes" id="UP001230188">
    <property type="component" value="Unassembled WGS sequence"/>
</dbReference>
<keyword evidence="2" id="KW-1185">Reference proteome</keyword>
<proteinExistence type="predicted"/>
<reference evidence="1" key="1">
    <citation type="submission" date="2023-01" db="EMBL/GenBank/DDBJ databases">
        <title>Metagenome sequencing of chrysophaentin producing Chrysophaeum taylorii.</title>
        <authorList>
            <person name="Davison J."/>
            <person name="Bewley C."/>
        </authorList>
    </citation>
    <scope>NUCLEOTIDE SEQUENCE</scope>
    <source>
        <strain evidence="1">NIES-1699</strain>
    </source>
</reference>
<name>A0AAD7U712_9STRA</name>
<evidence type="ECO:0000313" key="2">
    <source>
        <dbReference type="Proteomes" id="UP001230188"/>
    </source>
</evidence>
<dbReference type="GO" id="GO:0016020">
    <property type="term" value="C:membrane"/>
    <property type="evidence" value="ECO:0007669"/>
    <property type="project" value="InterPro"/>
</dbReference>
<evidence type="ECO:0000313" key="1">
    <source>
        <dbReference type="EMBL" id="KAJ8599298.1"/>
    </source>
</evidence>